<sequence>MLYYNRFRYYNPETGLYLSQDPIGINGGMALYSFVHDSNGYVDVFGLSKTPTRTLQKKWLDYVGSKHTNTDIHHGFPEEFADRFKNVADIDVNNPKILL</sequence>
<gene>
    <name evidence="1" type="ORF">OIU80_16355</name>
</gene>
<accession>A0A9X3C933</accession>
<dbReference type="RefSeq" id="WP_264288056.1">
    <property type="nucleotide sequence ID" value="NZ_JAOZEV010000014.1"/>
</dbReference>
<protein>
    <recommendedName>
        <fullName evidence="3">RHS repeat-associated core domain-containing protein</fullName>
    </recommendedName>
</protein>
<name>A0A9X3C933_9FLAO</name>
<evidence type="ECO:0000313" key="1">
    <source>
        <dbReference type="EMBL" id="MCV9933857.1"/>
    </source>
</evidence>
<proteinExistence type="predicted"/>
<keyword evidence="2" id="KW-1185">Reference proteome</keyword>
<dbReference type="Proteomes" id="UP001151133">
    <property type="component" value="Unassembled WGS sequence"/>
</dbReference>
<dbReference type="Gene3D" id="2.180.10.10">
    <property type="entry name" value="RHS repeat-associated core"/>
    <property type="match status" value="1"/>
</dbReference>
<organism evidence="1 2">
    <name type="scientific">Flavobacterium frigoritolerans</name>
    <dbReference type="NCBI Taxonomy" id="2987686"/>
    <lineage>
        <taxon>Bacteria</taxon>
        <taxon>Pseudomonadati</taxon>
        <taxon>Bacteroidota</taxon>
        <taxon>Flavobacteriia</taxon>
        <taxon>Flavobacteriales</taxon>
        <taxon>Flavobacteriaceae</taxon>
        <taxon>Flavobacterium</taxon>
    </lineage>
</organism>
<comment type="caution">
    <text evidence="1">The sequence shown here is derived from an EMBL/GenBank/DDBJ whole genome shotgun (WGS) entry which is preliminary data.</text>
</comment>
<reference evidence="1" key="1">
    <citation type="submission" date="2022-10" db="EMBL/GenBank/DDBJ databases">
        <title>Two novel species of Flavobacterium.</title>
        <authorList>
            <person name="Liu Q."/>
            <person name="Xin Y.-H."/>
        </authorList>
    </citation>
    <scope>NUCLEOTIDE SEQUENCE</scope>
    <source>
        <strain evidence="1">LS1R47</strain>
    </source>
</reference>
<evidence type="ECO:0008006" key="3">
    <source>
        <dbReference type="Google" id="ProtNLM"/>
    </source>
</evidence>
<evidence type="ECO:0000313" key="2">
    <source>
        <dbReference type="Proteomes" id="UP001151133"/>
    </source>
</evidence>
<dbReference type="InterPro" id="IPR022385">
    <property type="entry name" value="Rhs_assc_core"/>
</dbReference>
<dbReference type="EMBL" id="JAOZEV010000014">
    <property type="protein sequence ID" value="MCV9933857.1"/>
    <property type="molecule type" value="Genomic_DNA"/>
</dbReference>
<dbReference type="NCBIfam" id="TIGR03696">
    <property type="entry name" value="Rhs_assc_core"/>
    <property type="match status" value="1"/>
</dbReference>
<dbReference type="AlphaFoldDB" id="A0A9X3C933"/>